<dbReference type="AlphaFoldDB" id="A0A7S4NI76"/>
<evidence type="ECO:0000256" key="5">
    <source>
        <dbReference type="SAM" id="MobiDB-lite"/>
    </source>
</evidence>
<evidence type="ECO:0008006" key="9">
    <source>
        <dbReference type="Google" id="ProtNLM"/>
    </source>
</evidence>
<dbReference type="PANTHER" id="PTHR23180">
    <property type="entry name" value="CENTAURIN/ARF"/>
    <property type="match status" value="1"/>
</dbReference>
<dbReference type="CDD" id="cd00821">
    <property type="entry name" value="PH"/>
    <property type="match status" value="1"/>
</dbReference>
<reference evidence="8" key="1">
    <citation type="submission" date="2021-01" db="EMBL/GenBank/DDBJ databases">
        <authorList>
            <person name="Corre E."/>
            <person name="Pelletier E."/>
            <person name="Niang G."/>
            <person name="Scheremetjew M."/>
            <person name="Finn R."/>
            <person name="Kale V."/>
            <person name="Holt S."/>
            <person name="Cochrane G."/>
            <person name="Meng A."/>
            <person name="Brown T."/>
            <person name="Cohen L."/>
        </authorList>
    </citation>
    <scope>NUCLEOTIDE SEQUENCE</scope>
    <source>
        <strain evidence="8">CCMP 2712</strain>
    </source>
</reference>
<gene>
    <name evidence="8" type="ORF">GTHE00462_LOCUS10541</name>
</gene>
<dbReference type="SMART" id="SM00326">
    <property type="entry name" value="SH3"/>
    <property type="match status" value="1"/>
</dbReference>
<dbReference type="PROSITE" id="PS50003">
    <property type="entry name" value="PH_DOMAIN"/>
    <property type="match status" value="1"/>
</dbReference>
<evidence type="ECO:0000259" key="6">
    <source>
        <dbReference type="PROSITE" id="PS50002"/>
    </source>
</evidence>
<dbReference type="Pfam" id="PF00018">
    <property type="entry name" value="SH3_1"/>
    <property type="match status" value="1"/>
</dbReference>
<keyword evidence="3" id="KW-0862">Zinc</keyword>
<dbReference type="CDD" id="cd00174">
    <property type="entry name" value="SH3"/>
    <property type="match status" value="1"/>
</dbReference>
<feature type="domain" description="PH" evidence="7">
    <location>
        <begin position="38"/>
        <end position="155"/>
    </location>
</feature>
<name>A0A7S4NI76_GUITH</name>
<dbReference type="InterPro" id="IPR045258">
    <property type="entry name" value="ACAP1/2/3-like"/>
</dbReference>
<dbReference type="EMBL" id="HBKN01013527">
    <property type="protein sequence ID" value="CAE2288036.1"/>
    <property type="molecule type" value="Transcribed_RNA"/>
</dbReference>
<feature type="compositionally biased region" description="Polar residues" evidence="5">
    <location>
        <begin position="293"/>
        <end position="306"/>
    </location>
</feature>
<evidence type="ECO:0000256" key="1">
    <source>
        <dbReference type="ARBA" id="ARBA00022443"/>
    </source>
</evidence>
<dbReference type="InterPro" id="IPR036028">
    <property type="entry name" value="SH3-like_dom_sf"/>
</dbReference>
<feature type="region of interest" description="Disordered" evidence="5">
    <location>
        <begin position="212"/>
        <end position="258"/>
    </location>
</feature>
<keyword evidence="2" id="KW-0479">Metal-binding</keyword>
<evidence type="ECO:0000313" key="8">
    <source>
        <dbReference type="EMBL" id="CAE2288036.1"/>
    </source>
</evidence>
<dbReference type="GO" id="GO:0005096">
    <property type="term" value="F:GTPase activator activity"/>
    <property type="evidence" value="ECO:0007669"/>
    <property type="project" value="InterPro"/>
</dbReference>
<keyword evidence="1 4" id="KW-0728">SH3 domain</keyword>
<evidence type="ECO:0000256" key="3">
    <source>
        <dbReference type="ARBA" id="ARBA00022833"/>
    </source>
</evidence>
<sequence length="579" mass="63906">MAVKDSCSCVHRKARTPLDKISLDDEERKVSLDKGSAQAVKQGVLVKQGNRWRKVWNERYVILDHKSLRYYASGAQDGAPRGKIHLGPRTTVCKLDGGKAPRIRGAGLDWKGVQVGHGMPFCFQITTDLNESFLFQALSDNDRNNWIQAIQQCLDGLAVNGVERETAKGKKRKEEFDSLPCKIVLGDDDDIISGGFLSEGLEKQIKSALQKKSDVLNKSDPAAKNKGRSQGKAEEIVDERREPPTTIDDRGLGSVGGLPGKARNFTLCGIRSGCMSKEGGSSSWFPLCDRNPPTTYESSSPQNSSPEAHPDAFPLSPRSAGDRKQDAEATRQYQVGTTDVQRKTKAILSKNVPKPQFTKKSKESKERKADMENSSPILKVLDNHGNRKIAEAIYEFKGEETDEIDLEIGDKVAIIEEFDDGWCQIQLLGPGAKRAKELDAMMKEGKHEEIAGWRKKGIVPRSYLQIINPDMPNEPHAGHENESAQNVSASVLSDSKTEEHVSSSSGAESPKEDRHGDLPPTILRRHDETKEATTPNDSVVKNNPQTNGTKSIVFDVQDEEETSGCCVRCFSFKKPKNVL</sequence>
<dbReference type="SMART" id="SM00233">
    <property type="entry name" value="PH"/>
    <property type="match status" value="1"/>
</dbReference>
<feature type="compositionally biased region" description="Basic and acidic residues" evidence="5">
    <location>
        <begin position="320"/>
        <end position="329"/>
    </location>
</feature>
<feature type="compositionally biased region" description="Polar residues" evidence="5">
    <location>
        <begin position="483"/>
        <end position="494"/>
    </location>
</feature>
<protein>
    <recommendedName>
        <fullName evidence="9">PH domain-containing protein</fullName>
    </recommendedName>
</protein>
<evidence type="ECO:0000256" key="4">
    <source>
        <dbReference type="PROSITE-ProRule" id="PRU00192"/>
    </source>
</evidence>
<feature type="region of interest" description="Disordered" evidence="5">
    <location>
        <begin position="467"/>
        <end position="562"/>
    </location>
</feature>
<dbReference type="InterPro" id="IPR001452">
    <property type="entry name" value="SH3_domain"/>
</dbReference>
<feature type="compositionally biased region" description="Polar residues" evidence="5">
    <location>
        <begin position="532"/>
        <end position="550"/>
    </location>
</feature>
<proteinExistence type="predicted"/>
<feature type="compositionally biased region" description="Basic and acidic residues" evidence="5">
    <location>
        <begin position="212"/>
        <end position="223"/>
    </location>
</feature>
<evidence type="ECO:0000259" key="7">
    <source>
        <dbReference type="PROSITE" id="PS50003"/>
    </source>
</evidence>
<dbReference type="SUPFAM" id="SSF50044">
    <property type="entry name" value="SH3-domain"/>
    <property type="match status" value="1"/>
</dbReference>
<dbReference type="SUPFAM" id="SSF50729">
    <property type="entry name" value="PH domain-like"/>
    <property type="match status" value="1"/>
</dbReference>
<feature type="region of interest" description="Disordered" evidence="5">
    <location>
        <begin position="293"/>
        <end position="374"/>
    </location>
</feature>
<organism evidence="8">
    <name type="scientific">Guillardia theta</name>
    <name type="common">Cryptophyte</name>
    <name type="synonym">Cryptomonas phi</name>
    <dbReference type="NCBI Taxonomy" id="55529"/>
    <lineage>
        <taxon>Eukaryota</taxon>
        <taxon>Cryptophyceae</taxon>
        <taxon>Pyrenomonadales</taxon>
        <taxon>Geminigeraceae</taxon>
        <taxon>Guillardia</taxon>
    </lineage>
</organism>
<dbReference type="InterPro" id="IPR011993">
    <property type="entry name" value="PH-like_dom_sf"/>
</dbReference>
<dbReference type="Gene3D" id="2.30.29.30">
    <property type="entry name" value="Pleckstrin-homology domain (PH domain)/Phosphotyrosine-binding domain (PTB)"/>
    <property type="match status" value="1"/>
</dbReference>
<evidence type="ECO:0000256" key="2">
    <source>
        <dbReference type="ARBA" id="ARBA00022723"/>
    </source>
</evidence>
<dbReference type="GO" id="GO:0046872">
    <property type="term" value="F:metal ion binding"/>
    <property type="evidence" value="ECO:0007669"/>
    <property type="project" value="UniProtKB-KW"/>
</dbReference>
<dbReference type="Pfam" id="PF00169">
    <property type="entry name" value="PH"/>
    <property type="match status" value="1"/>
</dbReference>
<feature type="compositionally biased region" description="Basic and acidic residues" evidence="5">
    <location>
        <begin position="360"/>
        <end position="371"/>
    </location>
</feature>
<feature type="compositionally biased region" description="Basic and acidic residues" evidence="5">
    <location>
        <begin position="231"/>
        <end position="251"/>
    </location>
</feature>
<dbReference type="Gene3D" id="2.30.30.40">
    <property type="entry name" value="SH3 Domains"/>
    <property type="match status" value="1"/>
</dbReference>
<dbReference type="InterPro" id="IPR001849">
    <property type="entry name" value="PH_domain"/>
</dbReference>
<dbReference type="PROSITE" id="PS50002">
    <property type="entry name" value="SH3"/>
    <property type="match status" value="1"/>
</dbReference>
<feature type="domain" description="SH3" evidence="6">
    <location>
        <begin position="385"/>
        <end position="469"/>
    </location>
</feature>
<dbReference type="PANTHER" id="PTHR23180:SF160">
    <property type="entry name" value="ADP-RIBOSYLATION FACTOR GTPASE-ACTIVATING PROTEIN EFFECTOR PROTEIN 1"/>
    <property type="match status" value="1"/>
</dbReference>
<accession>A0A7S4NI76</accession>